<comment type="caution">
    <text evidence="3">The sequence shown here is derived from an EMBL/GenBank/DDBJ whole genome shotgun (WGS) entry which is preliminary data.</text>
</comment>
<keyword evidence="1" id="KW-0175">Coiled coil</keyword>
<name>A0ABR2HZ07_9PEZI</name>
<feature type="compositionally biased region" description="Basic and acidic residues" evidence="2">
    <location>
        <begin position="22"/>
        <end position="40"/>
    </location>
</feature>
<dbReference type="EMBL" id="JAPCWZ010000007">
    <property type="protein sequence ID" value="KAK8855002.1"/>
    <property type="molecule type" value="Genomic_DNA"/>
</dbReference>
<protein>
    <submittedName>
        <fullName evidence="3">Uncharacterized protein</fullName>
    </submittedName>
</protein>
<feature type="compositionally biased region" description="Polar residues" evidence="2">
    <location>
        <begin position="1"/>
        <end position="18"/>
    </location>
</feature>
<gene>
    <name evidence="3" type="ORF">PGQ11_010914</name>
</gene>
<dbReference type="SUPFAM" id="SSF57997">
    <property type="entry name" value="Tropomyosin"/>
    <property type="match status" value="1"/>
</dbReference>
<evidence type="ECO:0000256" key="1">
    <source>
        <dbReference type="SAM" id="Coils"/>
    </source>
</evidence>
<proteinExistence type="predicted"/>
<evidence type="ECO:0000313" key="3">
    <source>
        <dbReference type="EMBL" id="KAK8855002.1"/>
    </source>
</evidence>
<evidence type="ECO:0000313" key="4">
    <source>
        <dbReference type="Proteomes" id="UP001390339"/>
    </source>
</evidence>
<accession>A0ABR2HZ07</accession>
<reference evidence="3 4" key="1">
    <citation type="journal article" date="2024" name="IMA Fungus">
        <title>Apiospora arundinis, a panoply of carbohydrate-active enzymes and secondary metabolites.</title>
        <authorList>
            <person name="Sorensen T."/>
            <person name="Petersen C."/>
            <person name="Muurmann A.T."/>
            <person name="Christiansen J.V."/>
            <person name="Brundto M.L."/>
            <person name="Overgaard C.K."/>
            <person name="Boysen A.T."/>
            <person name="Wollenberg R.D."/>
            <person name="Larsen T.O."/>
            <person name="Sorensen J.L."/>
            <person name="Nielsen K.L."/>
            <person name="Sondergaard T.E."/>
        </authorList>
    </citation>
    <scope>NUCLEOTIDE SEQUENCE [LARGE SCALE GENOMIC DNA]</scope>
    <source>
        <strain evidence="3 4">AAU 773</strain>
    </source>
</reference>
<sequence length="469" mass="52743">MSSTNDAGSFSQEATTVVVTFKSEDDGRDQNNHDQRQDHSADDDERQDGHKLRLGFKACHSPPITTFRFHVNIFGHDDTGKKEKTTLYFDIPPHHVASLEATFDVEKTELDADDIEYFTGGVTRVRFQLKRPGNLVQSVRDLSLKPASQRTFTSMTLLADTLDFVLFMPHTTLSKEQFRCLHQTVTSPTPRHDRQERIKEHKWWLGALYGGAGGKLVNASPVDDNDVSTASESGESTIATATPPAYRRSSLDDDEAAATAPNKEPTTDDASTADCPPPYDLPKSEAGNSAPADDIKGKQPRKRLRDSEDLDVRLYRRRLFSPPRPLDGGQSPSDLFADTSCFEKLDQLRHPVAVVLSKLEQVLKRAQDTEEENRILRAELAAMRERQDALNAKLEEVIDQNRQHVKRTEDLETESADLDSRVLQLEERHGELEDRQGKTEEKCDTIEIEITDQVHSALRDRLIGALETM</sequence>
<feature type="compositionally biased region" description="Polar residues" evidence="2">
    <location>
        <begin position="227"/>
        <end position="240"/>
    </location>
</feature>
<feature type="region of interest" description="Disordered" evidence="2">
    <location>
        <begin position="1"/>
        <end position="48"/>
    </location>
</feature>
<dbReference type="Proteomes" id="UP001390339">
    <property type="component" value="Unassembled WGS sequence"/>
</dbReference>
<keyword evidence="4" id="KW-1185">Reference proteome</keyword>
<organism evidence="3 4">
    <name type="scientific">Apiospora arundinis</name>
    <dbReference type="NCBI Taxonomy" id="335852"/>
    <lineage>
        <taxon>Eukaryota</taxon>
        <taxon>Fungi</taxon>
        <taxon>Dikarya</taxon>
        <taxon>Ascomycota</taxon>
        <taxon>Pezizomycotina</taxon>
        <taxon>Sordariomycetes</taxon>
        <taxon>Xylariomycetidae</taxon>
        <taxon>Amphisphaeriales</taxon>
        <taxon>Apiosporaceae</taxon>
        <taxon>Apiospora</taxon>
    </lineage>
</organism>
<feature type="region of interest" description="Disordered" evidence="2">
    <location>
        <begin position="215"/>
        <end position="308"/>
    </location>
</feature>
<evidence type="ECO:0000256" key="2">
    <source>
        <dbReference type="SAM" id="MobiDB-lite"/>
    </source>
</evidence>
<feature type="coiled-coil region" evidence="1">
    <location>
        <begin position="352"/>
        <end position="442"/>
    </location>
</feature>